<proteinExistence type="predicted"/>
<evidence type="ECO:0000313" key="2">
    <source>
        <dbReference type="EMBL" id="MCM2389518.1"/>
    </source>
</evidence>
<reference evidence="2" key="1">
    <citation type="submission" date="2022-06" db="EMBL/GenBank/DDBJ databases">
        <title>Genome public.</title>
        <authorList>
            <person name="Sun Q."/>
        </authorList>
    </citation>
    <scope>NUCLEOTIDE SEQUENCE</scope>
    <source>
        <strain evidence="2">CWNU-1</strain>
    </source>
</reference>
<comment type="caution">
    <text evidence="2">The sequence shown here is derived from an EMBL/GenBank/DDBJ whole genome shotgun (WGS) entry which is preliminary data.</text>
</comment>
<dbReference type="EMBL" id="JAMQAW010000011">
    <property type="protein sequence ID" value="MCM2389518.1"/>
    <property type="molecule type" value="Genomic_DNA"/>
</dbReference>
<protein>
    <submittedName>
        <fullName evidence="2">Uncharacterized protein</fullName>
    </submittedName>
</protein>
<evidence type="ECO:0000313" key="3">
    <source>
        <dbReference type="Proteomes" id="UP001431429"/>
    </source>
</evidence>
<evidence type="ECO:0000256" key="1">
    <source>
        <dbReference type="SAM" id="MobiDB-lite"/>
    </source>
</evidence>
<sequence length="117" mass="12699">MTALLIRGESRAERLAEPRELTEVMRSRQRPDTAGHTGALVHLHAVEGPDRVHAALFMEAADPVEAECAAFDFVAGLLADHRAVGWVLAAFGRAEPPDINEPRGRGPKCRWSAPPCP</sequence>
<gene>
    <name evidence="2" type="ORF">NBG84_14655</name>
</gene>
<dbReference type="Proteomes" id="UP001431429">
    <property type="component" value="Unassembled WGS sequence"/>
</dbReference>
<keyword evidence="3" id="KW-1185">Reference proteome</keyword>
<name>A0ABT0ULM1_9ACTN</name>
<accession>A0ABT0ULM1</accession>
<organism evidence="2 3">
    <name type="scientific">Streptomyces albipurpureus</name>
    <dbReference type="NCBI Taxonomy" id="2897419"/>
    <lineage>
        <taxon>Bacteria</taxon>
        <taxon>Bacillati</taxon>
        <taxon>Actinomycetota</taxon>
        <taxon>Actinomycetes</taxon>
        <taxon>Kitasatosporales</taxon>
        <taxon>Streptomycetaceae</taxon>
        <taxon>Streptomyces</taxon>
    </lineage>
</organism>
<dbReference type="RefSeq" id="WP_250919863.1">
    <property type="nucleotide sequence ID" value="NZ_JAMQAW010000011.1"/>
</dbReference>
<feature type="region of interest" description="Disordered" evidence="1">
    <location>
        <begin position="94"/>
        <end position="117"/>
    </location>
</feature>